<dbReference type="STRING" id="156994.SAMN04488028_103126"/>
<dbReference type="InterPro" id="IPR050546">
    <property type="entry name" value="Glycosyl_Hydrlase_16"/>
</dbReference>
<dbReference type="SUPFAM" id="SSF49899">
    <property type="entry name" value="Concanavalin A-like lectins/glucanases"/>
    <property type="match status" value="1"/>
</dbReference>
<dbReference type="EMBL" id="FRAA01000003">
    <property type="protein sequence ID" value="SHK13791.1"/>
    <property type="molecule type" value="Genomic_DNA"/>
</dbReference>
<evidence type="ECO:0000313" key="3">
    <source>
        <dbReference type="EMBL" id="SHK13791.1"/>
    </source>
</evidence>
<dbReference type="GO" id="GO:0004553">
    <property type="term" value="F:hydrolase activity, hydrolyzing O-glycosyl compounds"/>
    <property type="evidence" value="ECO:0007669"/>
    <property type="project" value="InterPro"/>
</dbReference>
<dbReference type="PROSITE" id="PS51257">
    <property type="entry name" value="PROKAR_LIPOPROTEIN"/>
    <property type="match status" value="1"/>
</dbReference>
<sequence>MYARVHCFISYFNPMMKFYIPILIAFLFLISCEEESGEIDTSNPSNLVIDVTVSEDGSGQVDIVATGDNVTQYHYYMGEDPESFEFSVDGKLTYTYSTFGIYEIEVRAYGESGRYVSKSEEVNIQVGDQGGPIDLEDGYSTPTSYEGMDLVWHDEFNGNKLNTADWSYETGTGSNGWGNNELQYYRQENATVGEGVLTITAKKESFQGREYTSSRLVTAKKQEFTYGRVDIRALLPKGQGLWPALWMLGANYQTVTWPACGEIDIMELVGGTDRDDEVHGTVHWEHGGNYASYGKGTKLSSGVFADEYHVFSIVWDESKITWYVDDKQFNVIDTTSDELSEFHKDYFFIMNIAVGGNWPGSPDATTTFPQTMKVDYIRMFQNN</sequence>
<dbReference type="Proteomes" id="UP000184474">
    <property type="component" value="Unassembled WGS sequence"/>
</dbReference>
<keyword evidence="3" id="KW-0378">Hydrolase</keyword>
<evidence type="ECO:0000256" key="1">
    <source>
        <dbReference type="ARBA" id="ARBA00006865"/>
    </source>
</evidence>
<proteinExistence type="inferred from homology"/>
<dbReference type="CDD" id="cd08023">
    <property type="entry name" value="GH16_laminarinase_like"/>
    <property type="match status" value="1"/>
</dbReference>
<dbReference type="PROSITE" id="PS51762">
    <property type="entry name" value="GH16_2"/>
    <property type="match status" value="1"/>
</dbReference>
<feature type="domain" description="GH16" evidence="2">
    <location>
        <begin position="134"/>
        <end position="383"/>
    </location>
</feature>
<comment type="similarity">
    <text evidence="1">Belongs to the glycosyl hydrolase 16 family.</text>
</comment>
<reference evidence="4" key="1">
    <citation type="submission" date="2016-11" db="EMBL/GenBank/DDBJ databases">
        <authorList>
            <person name="Varghese N."/>
            <person name="Submissions S."/>
        </authorList>
    </citation>
    <scope>NUCLEOTIDE SEQUENCE [LARGE SCALE GENOMIC DNA]</scope>
    <source>
        <strain evidence="4">DSM 26134</strain>
    </source>
</reference>
<dbReference type="InterPro" id="IPR013320">
    <property type="entry name" value="ConA-like_dom_sf"/>
</dbReference>
<dbReference type="Gene3D" id="2.60.120.200">
    <property type="match status" value="1"/>
</dbReference>
<accession>A0A1M6Q0X7</accession>
<dbReference type="InterPro" id="IPR000757">
    <property type="entry name" value="Beta-glucanase-like"/>
</dbReference>
<dbReference type="PANTHER" id="PTHR10963:SF55">
    <property type="entry name" value="GLYCOSIDE HYDROLASE FAMILY 16 PROTEIN"/>
    <property type="match status" value="1"/>
</dbReference>
<name>A0A1M6Q0X7_REIAG</name>
<dbReference type="GO" id="GO:0005975">
    <property type="term" value="P:carbohydrate metabolic process"/>
    <property type="evidence" value="ECO:0007669"/>
    <property type="project" value="InterPro"/>
</dbReference>
<dbReference type="AlphaFoldDB" id="A0A1M6Q0X7"/>
<keyword evidence="4" id="KW-1185">Reference proteome</keyword>
<dbReference type="PANTHER" id="PTHR10963">
    <property type="entry name" value="GLYCOSYL HYDROLASE-RELATED"/>
    <property type="match status" value="1"/>
</dbReference>
<organism evidence="3 4">
    <name type="scientific">Reichenbachiella agariperforans</name>
    <dbReference type="NCBI Taxonomy" id="156994"/>
    <lineage>
        <taxon>Bacteria</taxon>
        <taxon>Pseudomonadati</taxon>
        <taxon>Bacteroidota</taxon>
        <taxon>Cytophagia</taxon>
        <taxon>Cytophagales</taxon>
        <taxon>Reichenbachiellaceae</taxon>
        <taxon>Reichenbachiella</taxon>
    </lineage>
</organism>
<gene>
    <name evidence="3" type="ORF">SAMN04488028_103126</name>
</gene>
<evidence type="ECO:0000313" key="4">
    <source>
        <dbReference type="Proteomes" id="UP000184474"/>
    </source>
</evidence>
<evidence type="ECO:0000259" key="2">
    <source>
        <dbReference type="PROSITE" id="PS51762"/>
    </source>
</evidence>
<dbReference type="Pfam" id="PF00722">
    <property type="entry name" value="Glyco_hydro_16"/>
    <property type="match status" value="1"/>
</dbReference>
<protein>
    <submittedName>
        <fullName evidence="3">Glycosyl hydrolases family 16</fullName>
    </submittedName>
</protein>